<evidence type="ECO:0000256" key="4">
    <source>
        <dbReference type="ARBA" id="ARBA00022884"/>
    </source>
</evidence>
<dbReference type="Proteomes" id="UP000887458">
    <property type="component" value="Unassembled WGS sequence"/>
</dbReference>
<sequence length="150" mass="17600">MSVTLQKRRDISLGSYRDTKFQGSREEQEEKLRRSSTLYIGNLSFYTSEEQIYDLFGRCGDIRRVIIGLDKFRKTPCGFCFVEFHEREDALRAMQWINGTRLDNRIIRCDWDAGFIEGRQFGRGKSGGQIRDEYRENFDPDRGGYGKIIS</sequence>
<evidence type="ECO:0000256" key="1">
    <source>
        <dbReference type="ARBA" id="ARBA00004123"/>
    </source>
</evidence>
<evidence type="ECO:0000256" key="5">
    <source>
        <dbReference type="ARBA" id="ARBA00023158"/>
    </source>
</evidence>
<evidence type="ECO:0000313" key="12">
    <source>
        <dbReference type="Proteomes" id="UP000887458"/>
    </source>
</evidence>
<dbReference type="InterPro" id="IPR000504">
    <property type="entry name" value="RRM_dom"/>
</dbReference>
<reference evidence="11 12" key="2">
    <citation type="journal article" date="2022" name="Mol. Biol. Evol.">
        <title>Comparative Genomics Reveals Insights into the Divergent Evolution of Astigmatic Mites and Household Pest Adaptations.</title>
        <authorList>
            <person name="Xiong Q."/>
            <person name="Wan A.T."/>
            <person name="Liu X."/>
            <person name="Fung C.S."/>
            <person name="Xiao X."/>
            <person name="Malainual N."/>
            <person name="Hou J."/>
            <person name="Wang L."/>
            <person name="Wang M."/>
            <person name="Yang K.Y."/>
            <person name="Cui Y."/>
            <person name="Leung E.L."/>
            <person name="Nong W."/>
            <person name="Shin S.K."/>
            <person name="Au S.W."/>
            <person name="Jeong K.Y."/>
            <person name="Chew F.T."/>
            <person name="Hui J.H."/>
            <person name="Leung T.F."/>
            <person name="Tungtrongchitr A."/>
            <person name="Zhong N."/>
            <person name="Liu Z."/>
            <person name="Tsui S.K."/>
        </authorList>
    </citation>
    <scope>NUCLEOTIDE SEQUENCE [LARGE SCALE GENOMIC DNA]</scope>
    <source>
        <strain evidence="11">Derp</strain>
    </source>
</reference>
<comment type="subcellular location">
    <subcellularLocation>
        <location evidence="1 9">Nucleus</location>
    </subcellularLocation>
</comment>
<organism evidence="11 12">
    <name type="scientific">Dermatophagoides pteronyssinus</name>
    <name type="common">European house dust mite</name>
    <dbReference type="NCBI Taxonomy" id="6956"/>
    <lineage>
        <taxon>Eukaryota</taxon>
        <taxon>Metazoa</taxon>
        <taxon>Ecdysozoa</taxon>
        <taxon>Arthropoda</taxon>
        <taxon>Chelicerata</taxon>
        <taxon>Arachnida</taxon>
        <taxon>Acari</taxon>
        <taxon>Acariformes</taxon>
        <taxon>Sarcoptiformes</taxon>
        <taxon>Astigmata</taxon>
        <taxon>Psoroptidia</taxon>
        <taxon>Analgoidea</taxon>
        <taxon>Pyroglyphidae</taxon>
        <taxon>Dermatophagoidinae</taxon>
        <taxon>Dermatophagoides</taxon>
    </lineage>
</organism>
<keyword evidence="12" id="KW-1185">Reference proteome</keyword>
<keyword evidence="6 9" id="KW-0508">mRNA splicing</keyword>
<keyword evidence="5" id="KW-0943">RNA-mediated gene silencing</keyword>
<dbReference type="SUPFAM" id="SSF54928">
    <property type="entry name" value="RNA-binding domain, RBD"/>
    <property type="match status" value="1"/>
</dbReference>
<dbReference type="InterPro" id="IPR027157">
    <property type="entry name" value="NCBP2"/>
</dbReference>
<dbReference type="InterPro" id="IPR035979">
    <property type="entry name" value="RBD_domain_sf"/>
</dbReference>
<dbReference type="PANTHER" id="PTHR18847:SF0">
    <property type="entry name" value="NUCLEAR CAP-BINDING PROTEIN SUBUNIT 2"/>
    <property type="match status" value="1"/>
</dbReference>
<dbReference type="Gene3D" id="3.30.70.330">
    <property type="match status" value="1"/>
</dbReference>
<keyword evidence="3 9" id="KW-0507">mRNA processing</keyword>
<keyword evidence="7 9" id="KW-0539">Nucleus</keyword>
<dbReference type="SMART" id="SM00360">
    <property type="entry name" value="RRM"/>
    <property type="match status" value="1"/>
</dbReference>
<evidence type="ECO:0000256" key="2">
    <source>
        <dbReference type="ARBA" id="ARBA00010725"/>
    </source>
</evidence>
<evidence type="ECO:0000313" key="11">
    <source>
        <dbReference type="EMBL" id="KAH9421846.1"/>
    </source>
</evidence>
<evidence type="ECO:0000256" key="9">
    <source>
        <dbReference type="RuleBase" id="RU364036"/>
    </source>
</evidence>
<dbReference type="InterPro" id="IPR034148">
    <property type="entry name" value="NCBP2_RRM"/>
</dbReference>
<feature type="domain" description="RRM" evidence="10">
    <location>
        <begin position="36"/>
        <end position="114"/>
    </location>
</feature>
<dbReference type="CDD" id="cd12240">
    <property type="entry name" value="RRM_NCBP2"/>
    <property type="match status" value="1"/>
</dbReference>
<evidence type="ECO:0000256" key="7">
    <source>
        <dbReference type="ARBA" id="ARBA00023242"/>
    </source>
</evidence>
<dbReference type="Pfam" id="PF00076">
    <property type="entry name" value="RRM_1"/>
    <property type="match status" value="1"/>
</dbReference>
<reference evidence="11 12" key="1">
    <citation type="journal article" date="2018" name="J. Allergy Clin. Immunol.">
        <title>High-quality assembly of Dermatophagoides pteronyssinus genome and transcriptome reveals a wide range of novel allergens.</title>
        <authorList>
            <person name="Liu X.Y."/>
            <person name="Yang K.Y."/>
            <person name="Wang M.Q."/>
            <person name="Kwok J.S."/>
            <person name="Zeng X."/>
            <person name="Yang Z."/>
            <person name="Xiao X.J."/>
            <person name="Lau C.P."/>
            <person name="Li Y."/>
            <person name="Huang Z.M."/>
            <person name="Ba J.G."/>
            <person name="Yim A.K."/>
            <person name="Ouyang C.Y."/>
            <person name="Ngai S.M."/>
            <person name="Chan T.F."/>
            <person name="Leung E.L."/>
            <person name="Liu L."/>
            <person name="Liu Z.G."/>
            <person name="Tsui S.K."/>
        </authorList>
    </citation>
    <scope>NUCLEOTIDE SEQUENCE [LARGE SCALE GENOMIC DNA]</scope>
    <source>
        <strain evidence="11">Derp</strain>
    </source>
</reference>
<dbReference type="EMBL" id="NJHN03000037">
    <property type="protein sequence ID" value="KAH9421846.1"/>
    <property type="molecule type" value="Genomic_DNA"/>
</dbReference>
<comment type="similarity">
    <text evidence="2 9">Belongs to the RRM NCBP2 family.</text>
</comment>
<comment type="caution">
    <text evidence="11">The sequence shown here is derived from an EMBL/GenBank/DDBJ whole genome shotgun (WGS) entry which is preliminary data.</text>
</comment>
<name>A0ABQ8JGV4_DERPT</name>
<evidence type="ECO:0000259" key="10">
    <source>
        <dbReference type="PROSITE" id="PS50102"/>
    </source>
</evidence>
<dbReference type="PANTHER" id="PTHR18847">
    <property type="entry name" value="20 KD NUCLEAR CAP BINDING PROTEIN"/>
    <property type="match status" value="1"/>
</dbReference>
<comment type="subunit">
    <text evidence="9">Component of the nuclear cap-binding complex (CBC), a heterodimer composed of Cbp80 and Cbp20 that interacts with m7GpppG-capped RNA.</text>
</comment>
<evidence type="ECO:0000256" key="8">
    <source>
        <dbReference type="PROSITE-ProRule" id="PRU00176"/>
    </source>
</evidence>
<protein>
    <recommendedName>
        <fullName evidence="9">Nuclear cap-binding protein subunit 2</fullName>
    </recommendedName>
    <alternativeName>
        <fullName evidence="9">20 kDa nuclear cap-binding protein</fullName>
    </alternativeName>
</protein>
<dbReference type="PROSITE" id="PS50102">
    <property type="entry name" value="RRM"/>
    <property type="match status" value="1"/>
</dbReference>
<proteinExistence type="inferred from homology"/>
<evidence type="ECO:0000256" key="6">
    <source>
        <dbReference type="ARBA" id="ARBA00023187"/>
    </source>
</evidence>
<accession>A0ABQ8JGV4</accession>
<comment type="function">
    <text evidence="9">Component of the cap-binding complex (CBC), which binds co-transcriptionally to the 5' cap of pre-mRNAs and is involved in various processes such as pre-mRNA splicing and RNA-mediated gene silencing (RNAi). The CBC complex is involved in miRNA-mediated RNA interference and is required for primary microRNAs (miRNAs) processing. Also involved in innate immunity via the short interfering RNAs (siRNAs) processing machinery by restricting the viral RNA production. In the CBC complex, Cbp20 recognizes and binds capped RNAs (m7GpppG-capped RNA) but requires Cbp80 to stabilize the movement of its N-terminal loop and lock the CBC into a high affinity cap-binding state with the cap structure.</text>
</comment>
<gene>
    <name evidence="11" type="primary">NCBP2</name>
    <name evidence="11" type="ORF">DERP_002136</name>
</gene>
<dbReference type="InterPro" id="IPR012677">
    <property type="entry name" value="Nucleotide-bd_a/b_plait_sf"/>
</dbReference>
<keyword evidence="4 8" id="KW-0694">RNA-binding</keyword>
<evidence type="ECO:0000256" key="3">
    <source>
        <dbReference type="ARBA" id="ARBA00022664"/>
    </source>
</evidence>